<dbReference type="RefSeq" id="WP_226913993.1">
    <property type="nucleotide sequence ID" value="NZ_JAJBMB010000001.1"/>
</dbReference>
<protein>
    <submittedName>
        <fullName evidence="4">CAP domain-containing protein</fullName>
    </submittedName>
</protein>
<keyword evidence="5" id="KW-1185">Reference proteome</keyword>
<feature type="chain" id="PRO_5046387155" evidence="2">
    <location>
        <begin position="28"/>
        <end position="328"/>
    </location>
</feature>
<organism evidence="4 5">
    <name type="scientific">Intestinibacter bartlettii</name>
    <dbReference type="NCBI Taxonomy" id="261299"/>
    <lineage>
        <taxon>Bacteria</taxon>
        <taxon>Bacillati</taxon>
        <taxon>Bacillota</taxon>
        <taxon>Clostridia</taxon>
        <taxon>Peptostreptococcales</taxon>
        <taxon>Peptostreptococcaceae</taxon>
        <taxon>Intestinibacter</taxon>
    </lineage>
</organism>
<feature type="signal peptide" evidence="2">
    <location>
        <begin position="1"/>
        <end position="27"/>
    </location>
</feature>
<feature type="compositionally biased region" description="Low complexity" evidence="1">
    <location>
        <begin position="140"/>
        <end position="150"/>
    </location>
</feature>
<reference evidence="4 5" key="1">
    <citation type="submission" date="2021-10" db="EMBL/GenBank/DDBJ databases">
        <title>Collection of gut derived symbiotic bacterial strains cultured from healthy donors.</title>
        <authorList>
            <person name="Lin H."/>
            <person name="Littmann E."/>
            <person name="Claire K."/>
            <person name="Pamer E."/>
        </authorList>
    </citation>
    <scope>NUCLEOTIDE SEQUENCE [LARGE SCALE GENOMIC DNA]</scope>
    <source>
        <strain evidence="4 5">MSK.17.68</strain>
    </source>
</reference>
<feature type="domain" description="SCP" evidence="3">
    <location>
        <begin position="209"/>
        <end position="325"/>
    </location>
</feature>
<dbReference type="NCBIfam" id="TIGR02909">
    <property type="entry name" value="spore_YkwD"/>
    <property type="match status" value="1"/>
</dbReference>
<gene>
    <name evidence="4" type="ORF">LIP50_00850</name>
</gene>
<evidence type="ECO:0000256" key="2">
    <source>
        <dbReference type="SAM" id="SignalP"/>
    </source>
</evidence>
<dbReference type="CDD" id="cd05379">
    <property type="entry name" value="CAP_bacterial"/>
    <property type="match status" value="1"/>
</dbReference>
<comment type="caution">
    <text evidence="4">The sequence shown here is derived from an EMBL/GenBank/DDBJ whole genome shotgun (WGS) entry which is preliminary data.</text>
</comment>
<feature type="compositionally biased region" description="Low complexity" evidence="1">
    <location>
        <begin position="91"/>
        <end position="117"/>
    </location>
</feature>
<dbReference type="EMBL" id="JAJBMB010000001">
    <property type="protein sequence ID" value="MCB5444743.1"/>
    <property type="molecule type" value="Genomic_DNA"/>
</dbReference>
<evidence type="ECO:0000259" key="3">
    <source>
        <dbReference type="Pfam" id="PF00188"/>
    </source>
</evidence>
<feature type="region of interest" description="Disordered" evidence="1">
    <location>
        <begin position="77"/>
        <end position="202"/>
    </location>
</feature>
<dbReference type="InterPro" id="IPR014044">
    <property type="entry name" value="CAP_dom"/>
</dbReference>
<evidence type="ECO:0000313" key="5">
    <source>
        <dbReference type="Proteomes" id="UP001299409"/>
    </source>
</evidence>
<accession>A0ABS8CTG3</accession>
<dbReference type="PANTHER" id="PTHR31157:SF1">
    <property type="entry name" value="SCP DOMAIN-CONTAINING PROTEIN"/>
    <property type="match status" value="1"/>
</dbReference>
<proteinExistence type="predicted"/>
<dbReference type="Proteomes" id="UP001299409">
    <property type="component" value="Unassembled WGS sequence"/>
</dbReference>
<evidence type="ECO:0000313" key="4">
    <source>
        <dbReference type="EMBL" id="MCB5444743.1"/>
    </source>
</evidence>
<dbReference type="PANTHER" id="PTHR31157">
    <property type="entry name" value="SCP DOMAIN-CONTAINING PROTEIN"/>
    <property type="match status" value="1"/>
</dbReference>
<name>A0ABS8CTG3_9FIRM</name>
<evidence type="ECO:0000256" key="1">
    <source>
        <dbReference type="SAM" id="MobiDB-lite"/>
    </source>
</evidence>
<keyword evidence="2" id="KW-0732">Signal</keyword>
<sequence>MNKKLKRMAVVGATVLMTASSVGFSNAMQVKKSCDLNLTGKMYVCINGKRFKLDLSCASIFDTLKWFNKNNCPNKFPSIDNNKDDNDNIEDNNQNNGNNQDNNQGGNIEDNNQGNNNQDKDDNNQGNDNNQDQDKDDNNQDNNQDNNNNQDQDKDDNNQDNNNNQDQDKDDNNQDNNNNQDQDKDDNNQNDDNNSSNINGFSKEQVEVLNLVNKERKANGLKPLTLNKELSNVANIKSRDMIEKGYFDHTSPTYGSPFDMMKKFNISYNTAGENIAMGQKTPSEVMNSWMNSSGHRANILNSTYTELGVGIQKDSNGTIYWTQMFIGR</sequence>
<dbReference type="Gene3D" id="3.40.33.10">
    <property type="entry name" value="CAP"/>
    <property type="match status" value="1"/>
</dbReference>
<dbReference type="Pfam" id="PF00188">
    <property type="entry name" value="CAP"/>
    <property type="match status" value="1"/>
</dbReference>
<dbReference type="InterPro" id="IPR014258">
    <property type="entry name" value="CAP_domain_YkwD-like"/>
</dbReference>
<dbReference type="SUPFAM" id="SSF55797">
    <property type="entry name" value="PR-1-like"/>
    <property type="match status" value="1"/>
</dbReference>
<dbReference type="InterPro" id="IPR035940">
    <property type="entry name" value="CAP_sf"/>
</dbReference>